<dbReference type="AlphaFoldDB" id="A0A0D3ANF9"/>
<feature type="region of interest" description="Disordered" evidence="1">
    <location>
        <begin position="30"/>
        <end position="55"/>
    </location>
</feature>
<evidence type="ECO:0000313" key="2">
    <source>
        <dbReference type="EnsemblPlants" id="Bo2g055140.1"/>
    </source>
</evidence>
<name>A0A0D3ANF9_BRAOL</name>
<dbReference type="HOGENOM" id="CLU_3035136_0_0_1"/>
<dbReference type="EnsemblPlants" id="Bo2g055140.1">
    <property type="protein sequence ID" value="Bo2g055140.1"/>
    <property type="gene ID" value="Bo2g055140"/>
</dbReference>
<proteinExistence type="predicted"/>
<evidence type="ECO:0000313" key="3">
    <source>
        <dbReference type="Proteomes" id="UP000032141"/>
    </source>
</evidence>
<sequence>MSPITWSTSLKSSKRSLRRTRTLCRQIAREATTKEDGGPPDRVGARSQTTIYGAL</sequence>
<reference evidence="2" key="2">
    <citation type="submission" date="2015-03" db="UniProtKB">
        <authorList>
            <consortium name="EnsemblPlants"/>
        </authorList>
    </citation>
    <scope>IDENTIFICATION</scope>
</reference>
<keyword evidence="3" id="KW-1185">Reference proteome</keyword>
<organism evidence="2 3">
    <name type="scientific">Brassica oleracea var. oleracea</name>
    <dbReference type="NCBI Taxonomy" id="109376"/>
    <lineage>
        <taxon>Eukaryota</taxon>
        <taxon>Viridiplantae</taxon>
        <taxon>Streptophyta</taxon>
        <taxon>Embryophyta</taxon>
        <taxon>Tracheophyta</taxon>
        <taxon>Spermatophyta</taxon>
        <taxon>Magnoliopsida</taxon>
        <taxon>eudicotyledons</taxon>
        <taxon>Gunneridae</taxon>
        <taxon>Pentapetalae</taxon>
        <taxon>rosids</taxon>
        <taxon>malvids</taxon>
        <taxon>Brassicales</taxon>
        <taxon>Brassicaceae</taxon>
        <taxon>Brassiceae</taxon>
        <taxon>Brassica</taxon>
    </lineage>
</organism>
<reference evidence="2 3" key="1">
    <citation type="journal article" date="2014" name="Genome Biol.">
        <title>Transcriptome and methylome profiling reveals relics of genome dominance in the mesopolyploid Brassica oleracea.</title>
        <authorList>
            <person name="Parkin I.A."/>
            <person name="Koh C."/>
            <person name="Tang H."/>
            <person name="Robinson S.J."/>
            <person name="Kagale S."/>
            <person name="Clarke W.E."/>
            <person name="Town C.D."/>
            <person name="Nixon J."/>
            <person name="Krishnakumar V."/>
            <person name="Bidwell S.L."/>
            <person name="Denoeud F."/>
            <person name="Belcram H."/>
            <person name="Links M.G."/>
            <person name="Just J."/>
            <person name="Clarke C."/>
            <person name="Bender T."/>
            <person name="Huebert T."/>
            <person name="Mason A.S."/>
            <person name="Pires J.C."/>
            <person name="Barker G."/>
            <person name="Moore J."/>
            <person name="Walley P.G."/>
            <person name="Manoli S."/>
            <person name="Batley J."/>
            <person name="Edwards D."/>
            <person name="Nelson M.N."/>
            <person name="Wang X."/>
            <person name="Paterson A.H."/>
            <person name="King G."/>
            <person name="Bancroft I."/>
            <person name="Chalhoub B."/>
            <person name="Sharpe A.G."/>
        </authorList>
    </citation>
    <scope>NUCLEOTIDE SEQUENCE</scope>
    <source>
        <strain evidence="2 3">cv. TO1000</strain>
    </source>
</reference>
<dbReference type="Gramene" id="Bo2g055140.1">
    <property type="protein sequence ID" value="Bo2g055140.1"/>
    <property type="gene ID" value="Bo2g055140"/>
</dbReference>
<feature type="compositionally biased region" description="Polar residues" evidence="1">
    <location>
        <begin position="46"/>
        <end position="55"/>
    </location>
</feature>
<evidence type="ECO:0000256" key="1">
    <source>
        <dbReference type="SAM" id="MobiDB-lite"/>
    </source>
</evidence>
<protein>
    <submittedName>
        <fullName evidence="2">Uncharacterized protein</fullName>
    </submittedName>
</protein>
<accession>A0A0D3ANF9</accession>
<feature type="compositionally biased region" description="Basic and acidic residues" evidence="1">
    <location>
        <begin position="30"/>
        <end position="39"/>
    </location>
</feature>
<dbReference type="Proteomes" id="UP000032141">
    <property type="component" value="Chromosome C2"/>
</dbReference>